<keyword evidence="2" id="KW-1185">Reference proteome</keyword>
<accession>A0AAV6VF89</accession>
<dbReference type="EMBL" id="JAFNEN010000089">
    <property type="protein sequence ID" value="KAG8195387.1"/>
    <property type="molecule type" value="Genomic_DNA"/>
</dbReference>
<organism evidence="1 2">
    <name type="scientific">Oedothorax gibbosus</name>
    <dbReference type="NCBI Taxonomy" id="931172"/>
    <lineage>
        <taxon>Eukaryota</taxon>
        <taxon>Metazoa</taxon>
        <taxon>Ecdysozoa</taxon>
        <taxon>Arthropoda</taxon>
        <taxon>Chelicerata</taxon>
        <taxon>Arachnida</taxon>
        <taxon>Araneae</taxon>
        <taxon>Araneomorphae</taxon>
        <taxon>Entelegynae</taxon>
        <taxon>Araneoidea</taxon>
        <taxon>Linyphiidae</taxon>
        <taxon>Erigoninae</taxon>
        <taxon>Oedothorax</taxon>
    </lineage>
</organism>
<evidence type="ECO:0000313" key="2">
    <source>
        <dbReference type="Proteomes" id="UP000827092"/>
    </source>
</evidence>
<proteinExistence type="predicted"/>
<comment type="caution">
    <text evidence="1">The sequence shown here is derived from an EMBL/GenBank/DDBJ whole genome shotgun (WGS) entry which is preliminary data.</text>
</comment>
<sequence length="79" mass="8665">MIIHLSAINTFSFKLPPPTMNSTTTTTQYNIQYTVNNKVRDITQSISESWFPPISISGPDSCGVPPSAEKQLKPGARVI</sequence>
<reference evidence="1 2" key="1">
    <citation type="journal article" date="2022" name="Nat. Ecol. Evol.">
        <title>A masculinizing supergene underlies an exaggerated male reproductive morph in a spider.</title>
        <authorList>
            <person name="Hendrickx F."/>
            <person name="De Corte Z."/>
            <person name="Sonet G."/>
            <person name="Van Belleghem S.M."/>
            <person name="Kostlbacher S."/>
            <person name="Vangestel C."/>
        </authorList>
    </citation>
    <scope>NUCLEOTIDE SEQUENCE [LARGE SCALE GENOMIC DNA]</scope>
    <source>
        <strain evidence="1">W744_W776</strain>
    </source>
</reference>
<name>A0AAV6VF89_9ARAC</name>
<dbReference type="Proteomes" id="UP000827092">
    <property type="component" value="Unassembled WGS sequence"/>
</dbReference>
<dbReference type="AlphaFoldDB" id="A0AAV6VF89"/>
<gene>
    <name evidence="1" type="ORF">JTE90_001401</name>
</gene>
<evidence type="ECO:0000313" key="1">
    <source>
        <dbReference type="EMBL" id="KAG8195387.1"/>
    </source>
</evidence>
<protein>
    <submittedName>
        <fullName evidence="1">Uncharacterized protein</fullName>
    </submittedName>
</protein>